<dbReference type="Proteomes" id="UP001279734">
    <property type="component" value="Unassembled WGS sequence"/>
</dbReference>
<accession>A0AAD3TLR2</accession>
<gene>
    <name evidence="2" type="ORF">Nepgr_033759</name>
</gene>
<protein>
    <submittedName>
        <fullName evidence="2">Uncharacterized protein</fullName>
    </submittedName>
</protein>
<name>A0AAD3TLR2_NEPGR</name>
<proteinExistence type="predicted"/>
<dbReference type="EMBL" id="BSYO01000044">
    <property type="protein sequence ID" value="GMH31915.1"/>
    <property type="molecule type" value="Genomic_DNA"/>
</dbReference>
<evidence type="ECO:0000313" key="3">
    <source>
        <dbReference type="Proteomes" id="UP001279734"/>
    </source>
</evidence>
<feature type="compositionally biased region" description="Basic and acidic residues" evidence="1">
    <location>
        <begin position="27"/>
        <end position="40"/>
    </location>
</feature>
<feature type="compositionally biased region" description="Basic residues" evidence="1">
    <location>
        <begin position="42"/>
        <end position="51"/>
    </location>
</feature>
<dbReference type="AlphaFoldDB" id="A0AAD3TLR2"/>
<sequence>MPPSERRCPKPPAWELKWSSEEHDLKAGCEETGDRGEPCRMGRAHHHPRKASHADASAVRETAPWPTRMPKTTMTRKKNP</sequence>
<feature type="region of interest" description="Disordered" evidence="1">
    <location>
        <begin position="27"/>
        <end position="80"/>
    </location>
</feature>
<comment type="caution">
    <text evidence="2">The sequence shown here is derived from an EMBL/GenBank/DDBJ whole genome shotgun (WGS) entry which is preliminary data.</text>
</comment>
<keyword evidence="3" id="KW-1185">Reference proteome</keyword>
<organism evidence="2 3">
    <name type="scientific">Nepenthes gracilis</name>
    <name type="common">Slender pitcher plant</name>
    <dbReference type="NCBI Taxonomy" id="150966"/>
    <lineage>
        <taxon>Eukaryota</taxon>
        <taxon>Viridiplantae</taxon>
        <taxon>Streptophyta</taxon>
        <taxon>Embryophyta</taxon>
        <taxon>Tracheophyta</taxon>
        <taxon>Spermatophyta</taxon>
        <taxon>Magnoliopsida</taxon>
        <taxon>eudicotyledons</taxon>
        <taxon>Gunneridae</taxon>
        <taxon>Pentapetalae</taxon>
        <taxon>Caryophyllales</taxon>
        <taxon>Nepenthaceae</taxon>
        <taxon>Nepenthes</taxon>
    </lineage>
</organism>
<reference evidence="2" key="1">
    <citation type="submission" date="2023-05" db="EMBL/GenBank/DDBJ databases">
        <title>Nepenthes gracilis genome sequencing.</title>
        <authorList>
            <person name="Fukushima K."/>
        </authorList>
    </citation>
    <scope>NUCLEOTIDE SEQUENCE</scope>
    <source>
        <strain evidence="2">SING2019-196</strain>
    </source>
</reference>
<evidence type="ECO:0000256" key="1">
    <source>
        <dbReference type="SAM" id="MobiDB-lite"/>
    </source>
</evidence>
<evidence type="ECO:0000313" key="2">
    <source>
        <dbReference type="EMBL" id="GMH31915.1"/>
    </source>
</evidence>